<dbReference type="CDD" id="cd00093">
    <property type="entry name" value="HTH_XRE"/>
    <property type="match status" value="1"/>
</dbReference>
<gene>
    <name evidence="2" type="ORF">LCGC14_0727990</name>
</gene>
<dbReference type="SMART" id="SM00530">
    <property type="entry name" value="HTH_XRE"/>
    <property type="match status" value="1"/>
</dbReference>
<evidence type="ECO:0000313" key="2">
    <source>
        <dbReference type="EMBL" id="KKN40967.1"/>
    </source>
</evidence>
<dbReference type="Gene3D" id="1.10.260.40">
    <property type="entry name" value="lambda repressor-like DNA-binding domains"/>
    <property type="match status" value="1"/>
</dbReference>
<dbReference type="InterPro" id="IPR010982">
    <property type="entry name" value="Lambda_DNA-bd_dom_sf"/>
</dbReference>
<proteinExistence type="predicted"/>
<dbReference type="EMBL" id="LAZR01001676">
    <property type="protein sequence ID" value="KKN40967.1"/>
    <property type="molecule type" value="Genomic_DNA"/>
</dbReference>
<reference evidence="2" key="1">
    <citation type="journal article" date="2015" name="Nature">
        <title>Complex archaea that bridge the gap between prokaryotes and eukaryotes.</title>
        <authorList>
            <person name="Spang A."/>
            <person name="Saw J.H."/>
            <person name="Jorgensen S.L."/>
            <person name="Zaremba-Niedzwiedzka K."/>
            <person name="Martijn J."/>
            <person name="Lind A.E."/>
            <person name="van Eijk R."/>
            <person name="Schleper C."/>
            <person name="Guy L."/>
            <person name="Ettema T.J."/>
        </authorList>
    </citation>
    <scope>NUCLEOTIDE SEQUENCE</scope>
</reference>
<sequence length="75" mass="8069">MSRRKPIDIPANIQRLIDARGLSVYAAARLCDISQPQLRAILLGEHEAKLSTLRKVAAGFGKSLVLGTPAGNLFV</sequence>
<dbReference type="GO" id="GO:0003677">
    <property type="term" value="F:DNA binding"/>
    <property type="evidence" value="ECO:0007669"/>
    <property type="project" value="InterPro"/>
</dbReference>
<dbReference type="SUPFAM" id="SSF47413">
    <property type="entry name" value="lambda repressor-like DNA-binding domains"/>
    <property type="match status" value="1"/>
</dbReference>
<accession>A0A0F9QVF5</accession>
<dbReference type="Pfam" id="PF01381">
    <property type="entry name" value="HTH_3"/>
    <property type="match status" value="1"/>
</dbReference>
<dbReference type="InterPro" id="IPR001387">
    <property type="entry name" value="Cro/C1-type_HTH"/>
</dbReference>
<comment type="caution">
    <text evidence="2">The sequence shown here is derived from an EMBL/GenBank/DDBJ whole genome shotgun (WGS) entry which is preliminary data.</text>
</comment>
<dbReference type="PROSITE" id="PS50943">
    <property type="entry name" value="HTH_CROC1"/>
    <property type="match status" value="1"/>
</dbReference>
<dbReference type="AlphaFoldDB" id="A0A0F9QVF5"/>
<evidence type="ECO:0000259" key="1">
    <source>
        <dbReference type="PROSITE" id="PS50943"/>
    </source>
</evidence>
<name>A0A0F9QVF5_9ZZZZ</name>
<feature type="domain" description="HTH cro/C1-type" evidence="1">
    <location>
        <begin position="13"/>
        <end position="67"/>
    </location>
</feature>
<organism evidence="2">
    <name type="scientific">marine sediment metagenome</name>
    <dbReference type="NCBI Taxonomy" id="412755"/>
    <lineage>
        <taxon>unclassified sequences</taxon>
        <taxon>metagenomes</taxon>
        <taxon>ecological metagenomes</taxon>
    </lineage>
</organism>
<protein>
    <recommendedName>
        <fullName evidence="1">HTH cro/C1-type domain-containing protein</fullName>
    </recommendedName>
</protein>